<proteinExistence type="predicted"/>
<gene>
    <name evidence="2" type="ORF">LX32DRAFT_178079</name>
</gene>
<feature type="transmembrane region" description="Helical" evidence="1">
    <location>
        <begin position="54"/>
        <end position="77"/>
    </location>
</feature>
<evidence type="ECO:0000313" key="3">
    <source>
        <dbReference type="Proteomes" id="UP001232148"/>
    </source>
</evidence>
<keyword evidence="1" id="KW-0472">Membrane</keyword>
<accession>A0AAD9H634</accession>
<evidence type="ECO:0000256" key="1">
    <source>
        <dbReference type="SAM" id="Phobius"/>
    </source>
</evidence>
<organism evidence="2 3">
    <name type="scientific">Colletotrichum zoysiae</name>
    <dbReference type="NCBI Taxonomy" id="1216348"/>
    <lineage>
        <taxon>Eukaryota</taxon>
        <taxon>Fungi</taxon>
        <taxon>Dikarya</taxon>
        <taxon>Ascomycota</taxon>
        <taxon>Pezizomycotina</taxon>
        <taxon>Sordariomycetes</taxon>
        <taxon>Hypocreomycetidae</taxon>
        <taxon>Glomerellales</taxon>
        <taxon>Glomerellaceae</taxon>
        <taxon>Colletotrichum</taxon>
        <taxon>Colletotrichum graminicola species complex</taxon>
    </lineage>
</organism>
<reference evidence="2" key="1">
    <citation type="submission" date="2021-06" db="EMBL/GenBank/DDBJ databases">
        <title>Comparative genomics, transcriptomics and evolutionary studies reveal genomic signatures of adaptation to plant cell wall in hemibiotrophic fungi.</title>
        <authorList>
            <consortium name="DOE Joint Genome Institute"/>
            <person name="Baroncelli R."/>
            <person name="Diaz J.F."/>
            <person name="Benocci T."/>
            <person name="Peng M."/>
            <person name="Battaglia E."/>
            <person name="Haridas S."/>
            <person name="Andreopoulos W."/>
            <person name="Labutti K."/>
            <person name="Pangilinan J."/>
            <person name="Floch G.L."/>
            <person name="Makela M.R."/>
            <person name="Henrissat B."/>
            <person name="Grigoriev I.V."/>
            <person name="Crouch J.A."/>
            <person name="De Vries R.P."/>
            <person name="Sukno S.A."/>
            <person name="Thon M.R."/>
        </authorList>
    </citation>
    <scope>NUCLEOTIDE SEQUENCE</scope>
    <source>
        <strain evidence="2">MAFF235873</strain>
    </source>
</reference>
<comment type="caution">
    <text evidence="2">The sequence shown here is derived from an EMBL/GenBank/DDBJ whole genome shotgun (WGS) entry which is preliminary data.</text>
</comment>
<keyword evidence="3" id="KW-1185">Reference proteome</keyword>
<name>A0AAD9H634_9PEZI</name>
<sequence>MADQKDKTDDGFLSAYEHCSTGWMEYGKPFFVLLHSFILGLGTPVSWLSGVVPFAVYACGCCLCLEMACACVHLAYLRESRGVPMLSRNILMLATFTHPSG</sequence>
<dbReference type="AlphaFoldDB" id="A0AAD9H634"/>
<evidence type="ECO:0000313" key="2">
    <source>
        <dbReference type="EMBL" id="KAK2022823.1"/>
    </source>
</evidence>
<protein>
    <submittedName>
        <fullName evidence="2">Uncharacterized protein</fullName>
    </submittedName>
</protein>
<dbReference type="Proteomes" id="UP001232148">
    <property type="component" value="Unassembled WGS sequence"/>
</dbReference>
<feature type="transmembrane region" description="Helical" evidence="1">
    <location>
        <begin position="30"/>
        <end position="48"/>
    </location>
</feature>
<dbReference type="EMBL" id="MU843024">
    <property type="protein sequence ID" value="KAK2022823.1"/>
    <property type="molecule type" value="Genomic_DNA"/>
</dbReference>
<keyword evidence="1" id="KW-0812">Transmembrane</keyword>
<keyword evidence="1" id="KW-1133">Transmembrane helix</keyword>